<keyword evidence="3" id="KW-0472">Membrane</keyword>
<evidence type="ECO:0000256" key="2">
    <source>
        <dbReference type="SAM" id="MobiDB-lite"/>
    </source>
</evidence>
<gene>
    <name evidence="4" type="ORF">B0H67DRAFT_586158</name>
</gene>
<sequence length="505" mass="55927">MAHDAGDPRLVSARKRYLMERTSLTTPNRLISSHESLLGLPMPEARFGPILRELPVHGHLIQVLGRQTSSYSSVAKFGGNLLWTGLCASATQDGPSSLAYSSIYHANQSSICAIFFGCNWLDRLFATERLGQWSAARRHPLLVPCLFLELQRERLDRVIEQLIDRAEAANDQLLALREAHRNAVPPELSNRLNDLRRSSLVLQSELECITREVEKITTFIAGESGPGGALNDAAGEDFVRYTKRFETRLREMCAFYQDRATSCQINVETAVRGNEMLMKDIADRHEKAVRGLSFVAMVYLPMSALATIFAMPVFDFKADWKDFRGHPANTSDEKPKDGGSATSSDIDLIRKAPEVHTNTPGANTNTITPSEADTSTAWSETLPLVSSFSANSDIPFPSVTPSLSKYMSESSSLSQVSHFSLPPAPSQSSSATSLALTASPAFYAPVVSVYLWPYLAVTAALTWLTLEVWWIFTSDNVVWAERSMTLIFISAITRPVRRWVSRLFG</sequence>
<feature type="transmembrane region" description="Helical" evidence="3">
    <location>
        <begin position="449"/>
        <end position="472"/>
    </location>
</feature>
<evidence type="ECO:0000313" key="5">
    <source>
        <dbReference type="Proteomes" id="UP001172102"/>
    </source>
</evidence>
<keyword evidence="1" id="KW-0175">Coiled coil</keyword>
<comment type="caution">
    <text evidence="4">The sequence shown here is derived from an EMBL/GenBank/DDBJ whole genome shotgun (WGS) entry which is preliminary data.</text>
</comment>
<proteinExistence type="predicted"/>
<feature type="region of interest" description="Disordered" evidence="2">
    <location>
        <begin position="351"/>
        <end position="373"/>
    </location>
</feature>
<dbReference type="Proteomes" id="UP001172102">
    <property type="component" value="Unassembled WGS sequence"/>
</dbReference>
<evidence type="ECO:0000256" key="1">
    <source>
        <dbReference type="SAM" id="Coils"/>
    </source>
</evidence>
<keyword evidence="3" id="KW-0812">Transmembrane</keyword>
<evidence type="ECO:0000256" key="3">
    <source>
        <dbReference type="SAM" id="Phobius"/>
    </source>
</evidence>
<dbReference type="EMBL" id="JAUKUA010000005">
    <property type="protein sequence ID" value="KAK0711718.1"/>
    <property type="molecule type" value="Genomic_DNA"/>
</dbReference>
<evidence type="ECO:0000313" key="4">
    <source>
        <dbReference type="EMBL" id="KAK0711718.1"/>
    </source>
</evidence>
<protein>
    <submittedName>
        <fullName evidence="4">Uncharacterized protein</fullName>
    </submittedName>
</protein>
<reference evidence="4" key="1">
    <citation type="submission" date="2023-06" db="EMBL/GenBank/DDBJ databases">
        <title>Genome-scale phylogeny and comparative genomics of the fungal order Sordariales.</title>
        <authorList>
            <consortium name="Lawrence Berkeley National Laboratory"/>
            <person name="Hensen N."/>
            <person name="Bonometti L."/>
            <person name="Westerberg I."/>
            <person name="Brannstrom I.O."/>
            <person name="Guillou S."/>
            <person name="Cros-Aarteil S."/>
            <person name="Calhoun S."/>
            <person name="Haridas S."/>
            <person name="Kuo A."/>
            <person name="Mondo S."/>
            <person name="Pangilinan J."/>
            <person name="Riley R."/>
            <person name="Labutti K."/>
            <person name="Andreopoulos B."/>
            <person name="Lipzen A."/>
            <person name="Chen C."/>
            <person name="Yanf M."/>
            <person name="Daum C."/>
            <person name="Ng V."/>
            <person name="Clum A."/>
            <person name="Steindorff A."/>
            <person name="Ohm R."/>
            <person name="Martin F."/>
            <person name="Silar P."/>
            <person name="Natvig D."/>
            <person name="Lalanne C."/>
            <person name="Gautier V."/>
            <person name="Ament-Velasquez S.L."/>
            <person name="Kruys A."/>
            <person name="Hutchinson M.I."/>
            <person name="Powell A.J."/>
            <person name="Barry K."/>
            <person name="Miller A.N."/>
            <person name="Grigoriev I.V."/>
            <person name="Debuchy R."/>
            <person name="Gladieux P."/>
            <person name="Thoren M.H."/>
            <person name="Johannesson H."/>
        </authorList>
    </citation>
    <scope>NUCLEOTIDE SEQUENCE</scope>
    <source>
        <strain evidence="4">SMH4607-1</strain>
    </source>
</reference>
<name>A0AA40A9R4_9PEZI</name>
<feature type="transmembrane region" description="Helical" evidence="3">
    <location>
        <begin position="292"/>
        <end position="314"/>
    </location>
</feature>
<organism evidence="4 5">
    <name type="scientific">Lasiosphaeris hirsuta</name>
    <dbReference type="NCBI Taxonomy" id="260670"/>
    <lineage>
        <taxon>Eukaryota</taxon>
        <taxon>Fungi</taxon>
        <taxon>Dikarya</taxon>
        <taxon>Ascomycota</taxon>
        <taxon>Pezizomycotina</taxon>
        <taxon>Sordariomycetes</taxon>
        <taxon>Sordariomycetidae</taxon>
        <taxon>Sordariales</taxon>
        <taxon>Lasiosphaeriaceae</taxon>
        <taxon>Lasiosphaeris</taxon>
    </lineage>
</organism>
<keyword evidence="3" id="KW-1133">Transmembrane helix</keyword>
<feature type="compositionally biased region" description="Polar residues" evidence="2">
    <location>
        <begin position="356"/>
        <end position="373"/>
    </location>
</feature>
<keyword evidence="5" id="KW-1185">Reference proteome</keyword>
<accession>A0AA40A9R4</accession>
<feature type="coiled-coil region" evidence="1">
    <location>
        <begin position="152"/>
        <end position="183"/>
    </location>
</feature>
<dbReference type="AlphaFoldDB" id="A0AA40A9R4"/>